<evidence type="ECO:0000259" key="19">
    <source>
        <dbReference type="PROSITE" id="PS50162"/>
    </source>
</evidence>
<keyword evidence="12" id="KW-0233">DNA recombination</keyword>
<accession>A0AAV7CSU1</accession>
<dbReference type="InterPro" id="IPR016467">
    <property type="entry name" value="DNA_recomb/repair_RecA-like"/>
</dbReference>
<keyword evidence="21" id="KW-1185">Reference proteome</keyword>
<evidence type="ECO:0000256" key="10">
    <source>
        <dbReference type="ARBA" id="ARBA00023125"/>
    </source>
</evidence>
<keyword evidence="9" id="KW-0067">ATP-binding</keyword>
<dbReference type="Gene3D" id="3.40.50.300">
    <property type="entry name" value="P-loop containing nucleotide triphosphate hydrolases"/>
    <property type="match status" value="1"/>
</dbReference>
<feature type="domain" description="RecA family profile 1" evidence="19">
    <location>
        <begin position="54"/>
        <end position="244"/>
    </location>
</feature>
<dbReference type="AlphaFoldDB" id="A0AAV7CSU1"/>
<dbReference type="InterPro" id="IPR027417">
    <property type="entry name" value="P-loop_NTPase"/>
</dbReference>
<dbReference type="PIRSF" id="PIRSF005856">
    <property type="entry name" value="Rad51"/>
    <property type="match status" value="1"/>
</dbReference>
<dbReference type="InterPro" id="IPR020588">
    <property type="entry name" value="RecA_ATP-bd"/>
</dbReference>
<dbReference type="Proteomes" id="UP000824782">
    <property type="component" value="Unassembled WGS sequence"/>
</dbReference>
<evidence type="ECO:0000256" key="9">
    <source>
        <dbReference type="ARBA" id="ARBA00022840"/>
    </source>
</evidence>
<proteinExistence type="inferred from homology"/>
<dbReference type="SUPFAM" id="SSF52540">
    <property type="entry name" value="P-loop containing nucleoside triphosphate hydrolases"/>
    <property type="match status" value="1"/>
</dbReference>
<dbReference type="FunFam" id="3.40.50.300:FF:001103">
    <property type="entry name" value="DNA repair protein RAD51 homolog 3"/>
    <property type="match status" value="1"/>
</dbReference>
<dbReference type="CDD" id="cd19492">
    <property type="entry name" value="Rad51C"/>
    <property type="match status" value="1"/>
</dbReference>
<evidence type="ECO:0000256" key="12">
    <source>
        <dbReference type="ARBA" id="ARBA00023172"/>
    </source>
</evidence>
<keyword evidence="10" id="KW-0238">DNA-binding</keyword>
<evidence type="ECO:0000256" key="4">
    <source>
        <dbReference type="ARBA" id="ARBA00007095"/>
    </source>
</evidence>
<evidence type="ECO:0000256" key="11">
    <source>
        <dbReference type="ARBA" id="ARBA00023128"/>
    </source>
</evidence>
<comment type="caution">
    <text evidence="20">The sequence shown here is derived from an EMBL/GenBank/DDBJ whole genome shotgun (WGS) entry which is preliminary data.</text>
</comment>
<feature type="non-terminal residue" evidence="20">
    <location>
        <position position="1"/>
    </location>
</feature>
<dbReference type="PANTHER" id="PTHR46239">
    <property type="entry name" value="DNA REPAIR PROTEIN RAD51 HOMOLOG 3 RAD51C"/>
    <property type="match status" value="1"/>
</dbReference>
<evidence type="ECO:0000256" key="16">
    <source>
        <dbReference type="ARBA" id="ARBA00078130"/>
    </source>
</evidence>
<evidence type="ECO:0000256" key="15">
    <source>
        <dbReference type="ARBA" id="ARBA00040674"/>
    </source>
</evidence>
<dbReference type="GO" id="GO:0005524">
    <property type="term" value="F:ATP binding"/>
    <property type="evidence" value="ECO:0007669"/>
    <property type="project" value="UniProtKB-KW"/>
</dbReference>
<sequence>RLIHQVVLYAGIYEAGISEGNAVKVLQILRREDQKDPSTTLRHTALELLEQEQAQASIITFCSALDDILGGGVPLAKVTEICGPPGVGKTQLCMQLAVDVQIPQCFGGVDGEVVYIDTENSFIVERLVDIASACVLHCSLITQAHQQDDQKIAMQKLTLNNILSHIYYFSCRNYAELLAQILVLPDFIAQHSMVKLVIIDSIAFPFRHSFDDLSLRTRLLNKLAQQLIDFANQNKLAVVLTNQMTTRIGTSESLLVPALGEGWGHAATNRIILRWGGLQRFAELLKAPTHKDVTVQYQITHIGFRDVQAVEPKTSFPTPKSDINPRKRPREHDKEFRF</sequence>
<dbReference type="GO" id="GO:0005739">
    <property type="term" value="C:mitochondrion"/>
    <property type="evidence" value="ECO:0007669"/>
    <property type="project" value="UniProtKB-SubCell"/>
</dbReference>
<name>A0AAV7CSU1_ENGPU</name>
<dbReference type="GO" id="GO:0033063">
    <property type="term" value="C:Rad51B-Rad51C-Rad51D-XRCC2 complex"/>
    <property type="evidence" value="ECO:0007669"/>
    <property type="project" value="TreeGrafter"/>
</dbReference>
<dbReference type="Pfam" id="PF08423">
    <property type="entry name" value="Rad51"/>
    <property type="match status" value="1"/>
</dbReference>
<keyword evidence="7" id="KW-0547">Nucleotide-binding</keyword>
<evidence type="ECO:0000256" key="13">
    <source>
        <dbReference type="ARBA" id="ARBA00023204"/>
    </source>
</evidence>
<dbReference type="InterPro" id="IPR013632">
    <property type="entry name" value="Rad51_C"/>
</dbReference>
<evidence type="ECO:0000256" key="2">
    <source>
        <dbReference type="ARBA" id="ARBA00004173"/>
    </source>
</evidence>
<evidence type="ECO:0000256" key="14">
    <source>
        <dbReference type="ARBA" id="ARBA00023242"/>
    </source>
</evidence>
<evidence type="ECO:0000256" key="5">
    <source>
        <dbReference type="ARBA" id="ARBA00022490"/>
    </source>
</evidence>
<dbReference type="GO" id="GO:0005657">
    <property type="term" value="C:replication fork"/>
    <property type="evidence" value="ECO:0007669"/>
    <property type="project" value="TreeGrafter"/>
</dbReference>
<evidence type="ECO:0000256" key="6">
    <source>
        <dbReference type="ARBA" id="ARBA00022553"/>
    </source>
</evidence>
<dbReference type="InterPro" id="IPR052093">
    <property type="entry name" value="HR_Repair_Mediator"/>
</dbReference>
<gene>
    <name evidence="20" type="ORF">GDO81_005736</name>
</gene>
<protein>
    <recommendedName>
        <fullName evidence="15">DNA repair protein RAD51 homolog 3</fullName>
    </recommendedName>
    <alternativeName>
        <fullName evidence="16">RAD51 homolog C</fullName>
    </alternativeName>
    <alternativeName>
        <fullName evidence="17">RAD51-like protein 2</fullName>
    </alternativeName>
</protein>
<dbReference type="PROSITE" id="PS50162">
    <property type="entry name" value="RECA_2"/>
    <property type="match status" value="1"/>
</dbReference>
<comment type="similarity">
    <text evidence="4">Belongs to the RecA family. RAD51 subfamily.</text>
</comment>
<evidence type="ECO:0000256" key="1">
    <source>
        <dbReference type="ARBA" id="ARBA00004123"/>
    </source>
</evidence>
<keyword evidence="13" id="KW-0234">DNA repair</keyword>
<evidence type="ECO:0000256" key="7">
    <source>
        <dbReference type="ARBA" id="ARBA00022741"/>
    </source>
</evidence>
<dbReference type="GO" id="GO:0048471">
    <property type="term" value="C:perinuclear region of cytoplasm"/>
    <property type="evidence" value="ECO:0007669"/>
    <property type="project" value="UniProtKB-SubCell"/>
</dbReference>
<keyword evidence="11" id="KW-0496">Mitochondrion</keyword>
<dbReference type="InterPro" id="IPR003593">
    <property type="entry name" value="AAA+_ATPase"/>
</dbReference>
<dbReference type="GO" id="GO:0000707">
    <property type="term" value="P:meiotic DNA recombinase assembly"/>
    <property type="evidence" value="ECO:0007669"/>
    <property type="project" value="TreeGrafter"/>
</dbReference>
<evidence type="ECO:0000256" key="18">
    <source>
        <dbReference type="SAM" id="MobiDB-lite"/>
    </source>
</evidence>
<evidence type="ECO:0000313" key="20">
    <source>
        <dbReference type="EMBL" id="KAG8587631.1"/>
    </source>
</evidence>
<dbReference type="GO" id="GO:0008821">
    <property type="term" value="F:crossover junction DNA endonuclease activity"/>
    <property type="evidence" value="ECO:0007669"/>
    <property type="project" value="TreeGrafter"/>
</dbReference>
<keyword evidence="6" id="KW-0597">Phosphoprotein</keyword>
<evidence type="ECO:0000256" key="3">
    <source>
        <dbReference type="ARBA" id="ARBA00004556"/>
    </source>
</evidence>
<dbReference type="GO" id="GO:0000400">
    <property type="term" value="F:four-way junction DNA binding"/>
    <property type="evidence" value="ECO:0007669"/>
    <property type="project" value="TreeGrafter"/>
</dbReference>
<dbReference type="EMBL" id="WNYA01000002">
    <property type="protein sequence ID" value="KAG8587631.1"/>
    <property type="molecule type" value="Genomic_DNA"/>
</dbReference>
<dbReference type="GO" id="GO:0007131">
    <property type="term" value="P:reciprocal meiotic recombination"/>
    <property type="evidence" value="ECO:0007669"/>
    <property type="project" value="TreeGrafter"/>
</dbReference>
<feature type="region of interest" description="Disordered" evidence="18">
    <location>
        <begin position="312"/>
        <end position="338"/>
    </location>
</feature>
<reference evidence="20" key="1">
    <citation type="thesis" date="2020" institute="ProQuest LLC" country="789 East Eisenhower Parkway, Ann Arbor, MI, USA">
        <title>Comparative Genomics and Chromosome Evolution.</title>
        <authorList>
            <person name="Mudd A.B."/>
        </authorList>
    </citation>
    <scope>NUCLEOTIDE SEQUENCE</scope>
    <source>
        <strain evidence="20">237g6f4</strain>
        <tissue evidence="20">Blood</tissue>
    </source>
</reference>
<dbReference type="GO" id="GO:0140664">
    <property type="term" value="F:ATP-dependent DNA damage sensor activity"/>
    <property type="evidence" value="ECO:0007669"/>
    <property type="project" value="InterPro"/>
</dbReference>
<keyword evidence="5" id="KW-0963">Cytoplasm</keyword>
<evidence type="ECO:0000256" key="17">
    <source>
        <dbReference type="ARBA" id="ARBA00079681"/>
    </source>
</evidence>
<evidence type="ECO:0000256" key="8">
    <source>
        <dbReference type="ARBA" id="ARBA00022763"/>
    </source>
</evidence>
<keyword evidence="14" id="KW-0539">Nucleus</keyword>
<keyword evidence="8" id="KW-0227">DNA damage</keyword>
<organism evidence="20 21">
    <name type="scientific">Engystomops pustulosus</name>
    <name type="common">Tungara frog</name>
    <name type="synonym">Physalaemus pustulosus</name>
    <dbReference type="NCBI Taxonomy" id="76066"/>
    <lineage>
        <taxon>Eukaryota</taxon>
        <taxon>Metazoa</taxon>
        <taxon>Chordata</taxon>
        <taxon>Craniata</taxon>
        <taxon>Vertebrata</taxon>
        <taxon>Euteleostomi</taxon>
        <taxon>Amphibia</taxon>
        <taxon>Batrachia</taxon>
        <taxon>Anura</taxon>
        <taxon>Neobatrachia</taxon>
        <taxon>Hyloidea</taxon>
        <taxon>Leptodactylidae</taxon>
        <taxon>Leiuperinae</taxon>
        <taxon>Engystomops</taxon>
    </lineage>
</organism>
<dbReference type="GO" id="GO:0033065">
    <property type="term" value="C:Rad51C-XRCC3 complex"/>
    <property type="evidence" value="ECO:0007669"/>
    <property type="project" value="TreeGrafter"/>
</dbReference>
<evidence type="ECO:0000313" key="21">
    <source>
        <dbReference type="Proteomes" id="UP000824782"/>
    </source>
</evidence>
<dbReference type="SMART" id="SM00382">
    <property type="entry name" value="AAA"/>
    <property type="match status" value="1"/>
</dbReference>
<comment type="subcellular location">
    <subcellularLocation>
        <location evidence="3">Cytoplasm</location>
        <location evidence="3">Perinuclear region</location>
    </subcellularLocation>
    <subcellularLocation>
        <location evidence="2">Mitochondrion</location>
    </subcellularLocation>
    <subcellularLocation>
        <location evidence="1">Nucleus</location>
    </subcellularLocation>
</comment>
<dbReference type="PANTHER" id="PTHR46239:SF1">
    <property type="entry name" value="DNA REPAIR PROTEIN RAD51 HOMOLOG 3"/>
    <property type="match status" value="1"/>
</dbReference>